<keyword evidence="2" id="KW-1185">Reference proteome</keyword>
<proteinExistence type="predicted"/>
<dbReference type="Proteomes" id="UP000887569">
    <property type="component" value="Unplaced"/>
</dbReference>
<protein>
    <submittedName>
        <fullName evidence="3">Protein-serine/threonine phosphatase</fullName>
    </submittedName>
</protein>
<sequence length="164" mass="17642">MTNSIDAIITQVQKEEIDPNGQYIGRAVVEDSCSEVVYATPTTARIDCSDETCAEGKQTPTVHDGSSRSSVSRDKPRVPKFLHSLCCCVRAESAASREKRRAIQGSAIASASSLITQVKKNSLNVTVLNGNAGTNDSYTADDSDAAESMPMLCSMRSFLLKSMR</sequence>
<accession>A0A915CCF0</accession>
<reference evidence="3" key="1">
    <citation type="submission" date="2022-11" db="UniProtKB">
        <authorList>
            <consortium name="WormBaseParasite"/>
        </authorList>
    </citation>
    <scope>IDENTIFICATION</scope>
</reference>
<evidence type="ECO:0000313" key="2">
    <source>
        <dbReference type="Proteomes" id="UP000887569"/>
    </source>
</evidence>
<evidence type="ECO:0000256" key="1">
    <source>
        <dbReference type="SAM" id="MobiDB-lite"/>
    </source>
</evidence>
<evidence type="ECO:0000313" key="3">
    <source>
        <dbReference type="WBParaSite" id="PgR126X_g005_t05"/>
    </source>
</evidence>
<organism evidence="2 3">
    <name type="scientific">Parascaris univalens</name>
    <name type="common">Nematode worm</name>
    <dbReference type="NCBI Taxonomy" id="6257"/>
    <lineage>
        <taxon>Eukaryota</taxon>
        <taxon>Metazoa</taxon>
        <taxon>Ecdysozoa</taxon>
        <taxon>Nematoda</taxon>
        <taxon>Chromadorea</taxon>
        <taxon>Rhabditida</taxon>
        <taxon>Spirurina</taxon>
        <taxon>Ascaridomorpha</taxon>
        <taxon>Ascaridoidea</taxon>
        <taxon>Ascarididae</taxon>
        <taxon>Parascaris</taxon>
    </lineage>
</organism>
<name>A0A915CCF0_PARUN</name>
<dbReference type="AlphaFoldDB" id="A0A915CCF0"/>
<feature type="region of interest" description="Disordered" evidence="1">
    <location>
        <begin position="53"/>
        <end position="74"/>
    </location>
</feature>
<dbReference type="WBParaSite" id="PgR126X_g005_t05">
    <property type="protein sequence ID" value="PgR126X_g005_t05"/>
    <property type="gene ID" value="PgR126X_g005"/>
</dbReference>